<sequence>MGKGLKTCNKELVCVKLDNLYQAWLRELAVPGRNRAEILKWPKMCPRFENLEAINPIPRARLHFN</sequence>
<evidence type="ECO:0000313" key="2">
    <source>
        <dbReference type="Proteomes" id="UP000580250"/>
    </source>
</evidence>
<dbReference type="EMBL" id="CAJEWN010000123">
    <property type="protein sequence ID" value="CAD2167033.1"/>
    <property type="molecule type" value="Genomic_DNA"/>
</dbReference>
<name>A0A6V7UX15_MELEN</name>
<evidence type="ECO:0000313" key="1">
    <source>
        <dbReference type="EMBL" id="CAD2167033.1"/>
    </source>
</evidence>
<comment type="caution">
    <text evidence="1">The sequence shown here is derived from an EMBL/GenBank/DDBJ whole genome shotgun (WGS) entry which is preliminary data.</text>
</comment>
<accession>A0A6V7UX15</accession>
<dbReference type="Proteomes" id="UP000580250">
    <property type="component" value="Unassembled WGS sequence"/>
</dbReference>
<proteinExistence type="predicted"/>
<dbReference type="AlphaFoldDB" id="A0A6V7UX15"/>
<protein>
    <submittedName>
        <fullName evidence="1">Uncharacterized protein</fullName>
    </submittedName>
</protein>
<organism evidence="1 2">
    <name type="scientific">Meloidogyne enterolobii</name>
    <name type="common">Root-knot nematode worm</name>
    <name type="synonym">Meloidogyne mayaguensis</name>
    <dbReference type="NCBI Taxonomy" id="390850"/>
    <lineage>
        <taxon>Eukaryota</taxon>
        <taxon>Metazoa</taxon>
        <taxon>Ecdysozoa</taxon>
        <taxon>Nematoda</taxon>
        <taxon>Chromadorea</taxon>
        <taxon>Rhabditida</taxon>
        <taxon>Tylenchina</taxon>
        <taxon>Tylenchomorpha</taxon>
        <taxon>Tylenchoidea</taxon>
        <taxon>Meloidogynidae</taxon>
        <taxon>Meloidogyninae</taxon>
        <taxon>Meloidogyne</taxon>
    </lineage>
</organism>
<gene>
    <name evidence="1" type="ORF">MENT_LOCUS18311</name>
</gene>
<reference evidence="1 2" key="1">
    <citation type="submission" date="2020-08" db="EMBL/GenBank/DDBJ databases">
        <authorList>
            <person name="Koutsovoulos G."/>
            <person name="Danchin GJ E."/>
        </authorList>
    </citation>
    <scope>NUCLEOTIDE SEQUENCE [LARGE SCALE GENOMIC DNA]</scope>
</reference>